<protein>
    <recommendedName>
        <fullName evidence="4">VWFA domain-containing protein</fullName>
    </recommendedName>
</protein>
<evidence type="ECO:0000259" key="4">
    <source>
        <dbReference type="PROSITE" id="PS50234"/>
    </source>
</evidence>
<feature type="compositionally biased region" description="Basic and acidic residues" evidence="3">
    <location>
        <begin position="2114"/>
        <end position="2130"/>
    </location>
</feature>
<reference evidence="5 6" key="1">
    <citation type="submission" date="2023-11" db="EMBL/GenBank/DDBJ databases">
        <authorList>
            <person name="Okamura Y."/>
        </authorList>
    </citation>
    <scope>NUCLEOTIDE SEQUENCE [LARGE SCALE GENOMIC DNA]</scope>
</reference>
<dbReference type="PROSITE" id="PS50234">
    <property type="entry name" value="VWFA"/>
    <property type="match status" value="1"/>
</dbReference>
<feature type="compositionally biased region" description="Basic and acidic residues" evidence="3">
    <location>
        <begin position="1969"/>
        <end position="1996"/>
    </location>
</feature>
<feature type="compositionally biased region" description="Acidic residues" evidence="3">
    <location>
        <begin position="2016"/>
        <end position="2026"/>
    </location>
</feature>
<evidence type="ECO:0000256" key="2">
    <source>
        <dbReference type="ARBA" id="ARBA00022840"/>
    </source>
</evidence>
<feature type="compositionally biased region" description="Basic and acidic residues" evidence="3">
    <location>
        <begin position="2027"/>
        <end position="2044"/>
    </location>
</feature>
<dbReference type="Gene3D" id="3.40.50.410">
    <property type="entry name" value="von Willebrand factor, type A domain"/>
    <property type="match status" value="1"/>
</dbReference>
<keyword evidence="6" id="KW-1185">Reference proteome</keyword>
<gene>
    <name evidence="5" type="ORF">LNINA_LOCUS11286</name>
</gene>
<dbReference type="GO" id="GO:0000055">
    <property type="term" value="P:ribosomal large subunit export from nucleus"/>
    <property type="evidence" value="ECO:0007669"/>
    <property type="project" value="TreeGrafter"/>
</dbReference>
<dbReference type="SUPFAM" id="SSF53300">
    <property type="entry name" value="vWA-like"/>
    <property type="match status" value="1"/>
</dbReference>
<feature type="region of interest" description="Disordered" evidence="3">
    <location>
        <begin position="1848"/>
        <end position="2422"/>
    </location>
</feature>
<feature type="compositionally biased region" description="Basic and acidic residues" evidence="3">
    <location>
        <begin position="2239"/>
        <end position="2294"/>
    </location>
</feature>
<dbReference type="InterPro" id="IPR002035">
    <property type="entry name" value="VWF_A"/>
</dbReference>
<keyword evidence="1" id="KW-0547">Nucleotide-binding</keyword>
<feature type="compositionally biased region" description="Acidic residues" evidence="3">
    <location>
        <begin position="2308"/>
        <end position="2324"/>
    </location>
</feature>
<dbReference type="PANTHER" id="PTHR48103:SF2">
    <property type="entry name" value="MIDASIN"/>
    <property type="match status" value="1"/>
</dbReference>
<feature type="compositionally biased region" description="Basic and acidic residues" evidence="3">
    <location>
        <begin position="2003"/>
        <end position="2015"/>
    </location>
</feature>
<dbReference type="GO" id="GO:0030687">
    <property type="term" value="C:preribosome, large subunit precursor"/>
    <property type="evidence" value="ECO:0007669"/>
    <property type="project" value="TreeGrafter"/>
</dbReference>
<feature type="compositionally biased region" description="Basic and acidic residues" evidence="3">
    <location>
        <begin position="1940"/>
        <end position="1955"/>
    </location>
</feature>
<accession>A0AAV1JSH8</accession>
<feature type="compositionally biased region" description="Basic and acidic residues" evidence="3">
    <location>
        <begin position="2193"/>
        <end position="2212"/>
    </location>
</feature>
<dbReference type="EMBL" id="CAVLEF010000138">
    <property type="protein sequence ID" value="CAK1552225.1"/>
    <property type="molecule type" value="Genomic_DNA"/>
</dbReference>
<dbReference type="Pfam" id="PF00092">
    <property type="entry name" value="VWA"/>
    <property type="match status" value="1"/>
</dbReference>
<dbReference type="SMART" id="SM00327">
    <property type="entry name" value="VWA"/>
    <property type="match status" value="1"/>
</dbReference>
<sequence>MACQILQLLNWRSRFYKTCTLPIFTMQKRVPILKEDIVPILEIHNKWVQKYLFEALYSLLNEPEMYEELNREVTKLKLNVEEEYTQISKISKKLRKCYGQSKLFKDQKEYDSCCARAKVYQDIHLDMNQPFDKQLYKMQHVLYTLNKMFAVDIPDEASIKNVENSVALAKESRNTLTSDMKLIPINVYLIQRMLNVVQPFLPDLLRKFFATEDILLHANETSCLDILSSVSNYAKSCLGFSSALLDHFQVLLEMRKDNQDATIERLSSLPMRLWDELYKVLTSSPAVHPSLFLSMSDPDDETVPANTTRFSTNLPLMAYYIQQLTTVIDEEGKKPVLAYEKVPLKDREEYSVQLQSLLNTLWNNIGTLDFAAKAKIKSDAQFELTKYEHLILYINSILVTQLNIPIIKLTHDKFALLRKSLKIAPHLMEILLKAEEIHKELKQKIKLNTKPAKIKILTAQLSLLTSVLFVQFMAEISPMDHVEKYRLKLQYIEEDVEMFNELLSAYYLHGAVSGTIVEYRDVYRLSQIAVDSLKGETLEDLKKVHPYCSVLMDLKKQTALSVHKYASGNTFRPVEPSYMSFVKECKHFTKSILSEKAIAMMSSNMVVTSNCLYQDIDSNIVSKPNMEKAKTVIREASTWLYSARAFYKKIETSYSEAFPDLAKPLQTSISQLIHSVTSLSDILKELIVKVERGSILPDLLRSLLVFPNKIPDRRAKEKHLNRFVTTHFMQLVNKDVDVCDLMKAEASCLQILKMNLSELYLQCTAAGYVDDTCARAVHTTLNALVTAWERQRQDMERKKQDEEALYVTKSKCEDEDDEAIAYEEIMEMFPSYADDDFAEFKPPTLEQRKIKLPTTDKVKPLITSEDVTLIYTWHSKFVRNSTLAEWLTSPKKIVGNDVVTPLLLRYPTFSKVVLDSWQALDADFEGEITPSLLVLLSHVKSQIDGTEDSAQKNQKDFYRSPWVAESRECLPILLEVKDTTAELLELWPDFPTLKDIMVIVNRILNFPITSPVSRFLTGLELLRDKIEEWNKNAHKGNNMIEQSLSVGQQIINWRKLEMSHWRECLNNLYQRKQSEAHKYWFYMYSVIQSYLDGSNSSDSEAPTAAKVTSVLRDFMEKSNVAEYAIRLDIVFVYHCHLVHMEQSQKRDELLSILWNTYNFYSQFSPQVAAFIKEKRAPIEKKLRDFVKICSWDRDLSYWSVKDTVDKAHKALHKHTKEFEKVLKENVSSCLVDNTTDVAVTHVGIWDRPKRSTMNTSAVSRGAYMIDPLVYVLHVRQFKKYMDQVALPCKILNEGSLLSKMPSLLSKAKQLCKDTITTCGYPSLVQGLDDFVTTVIETSTHLGSLEVDADATKQKQTSQAKNIVQQKRKALADLFKALAKMGLNYRTGLVILTALEDLCDFTIPPVDLDSAMSYLKSRRCDQTLSILWSGCEKYFQKNIARHRLLSNALQTPHSDLGMQNIERCKGFAAQLMQITNTQKKSIAKYSSYIVDLRIITTSLANVLELETDSANVSTISEKLDILADCYTKASILLDQFSILLKSLPESTFSSGAGPEFDKELSNSLLPHCYNGSDEWKELYKKVKYVIAIVERQNNTVTKLIAVPKRIRKSTFEIPSISQNHIDAVNDGIISLGLIRERINKILEEYKFELKHKVDDKSSLHPVLAGLVDFEHYVANTIRNIQALDKPNNKVKVLNENLKKDVLQVTEEVVANMLLIIQTLYKKHVSPDSKVDDLDETEESKEILEDNHLKELLQEKLSSDGKLLQLGCLINKLQNLCTLCIEYVTTEQGLEDVKSVIVRVMPLLEQLQLFAQYFVSQKVAVHRVSCKMLSILLKIFSDLATKGFCKPSDLDMEDGEGEGGPGKLSGGTGLGDGEGQKDVSERIENQDQLDDAHRPGEEKKEEERDCKEEEKGVNMTDDFDSHLQDVEQKEGDSDNENDNDDADKQMGDTDNAAEKLDQQIWGSEDEEDDEDKSKTEKKEERGAGEKTGEKEMGAKEQEEGQDDGGDGKEKQKKKDINEMDEPEVDDDQVDPHYGNHPEYPEPKDFEMPENTNADGDEGEEDKEGETETENPFDIDVMKENIQEEEPSKTEEKEENRTGLDVSSDEEDGAAEDGDTEKEQQEAEKEKEATSEDKPEEEEDSTNMDTESQPQPEPSQTETEPEEKQEDELPQNPDAMKEDDPVEEKEHEANPQANPSRDDPSAGERAENAEMDKGVNDNVETNPDQAMDEDAAPYEQAQEQVGEDKQSTGRSELDKSDKGHRGEKQAAKSDLSHKEQSRRENKPGKTDQERTLGDVNDKKHKQAQTLNQEREDAEEEGGEEGNDDSEADAFQHVKQAKKDDLQAVDSATKEQADQQPTLQKEEEEADKLKEDENLPMDVDDEDIQVEKSEESKPEKMKNGPEKDKEKSGNKNETGDEPTGDTGLEVEGDAVLTSTVSRGRDTTYHTRLEESSQQAEEISREQYISMRDWVQSGGVRSGVQSSAAWRAAWRDTATASRALCEKLRLVLEPTGRSRRAGDFRTGRAINMRRVIPYIASHFRKDRIWLRRTKPARREYHIAIAVDDSSSMADNRSKELAFESLALVSQALNLLESGDLAVLSFGEKPNLLHSFNEQFSEHSGSKILEQLCFEQTKTKIAQLLDFCTVMFDQQSVRSDAINAKLLVIVSDGRGIFSEGETRVLQAVRRARQQGIFLVYVIIDNPDNKDSIMDIRRPLLDPVTNALTGFIPYLDTFPFPFYLILRDLSALPTVLGDALRQWFELAANTST</sequence>
<feature type="compositionally biased region" description="Acidic residues" evidence="3">
    <location>
        <begin position="2100"/>
        <end position="2113"/>
    </location>
</feature>
<feature type="compositionally biased region" description="Acidic residues" evidence="3">
    <location>
        <begin position="2156"/>
        <end position="2166"/>
    </location>
</feature>
<organism evidence="5 6">
    <name type="scientific">Leptosia nina</name>
    <dbReference type="NCBI Taxonomy" id="320188"/>
    <lineage>
        <taxon>Eukaryota</taxon>
        <taxon>Metazoa</taxon>
        <taxon>Ecdysozoa</taxon>
        <taxon>Arthropoda</taxon>
        <taxon>Hexapoda</taxon>
        <taxon>Insecta</taxon>
        <taxon>Pterygota</taxon>
        <taxon>Neoptera</taxon>
        <taxon>Endopterygota</taxon>
        <taxon>Lepidoptera</taxon>
        <taxon>Glossata</taxon>
        <taxon>Ditrysia</taxon>
        <taxon>Papilionoidea</taxon>
        <taxon>Pieridae</taxon>
        <taxon>Pierinae</taxon>
        <taxon>Leptosia</taxon>
    </lineage>
</organism>
<feature type="compositionally biased region" description="Low complexity" evidence="3">
    <location>
        <begin position="2143"/>
        <end position="2155"/>
    </location>
</feature>
<dbReference type="PANTHER" id="PTHR48103">
    <property type="entry name" value="MIDASIN-RELATED"/>
    <property type="match status" value="1"/>
</dbReference>
<evidence type="ECO:0000313" key="6">
    <source>
        <dbReference type="Proteomes" id="UP001497472"/>
    </source>
</evidence>
<feature type="compositionally biased region" description="Basic and acidic residues" evidence="3">
    <location>
        <begin position="2172"/>
        <end position="2186"/>
    </location>
</feature>
<feature type="compositionally biased region" description="Gly residues" evidence="3">
    <location>
        <begin position="1856"/>
        <end position="1871"/>
    </location>
</feature>
<feature type="compositionally biased region" description="Basic and acidic residues" evidence="3">
    <location>
        <begin position="2381"/>
        <end position="2410"/>
    </location>
</feature>
<proteinExistence type="predicted"/>
<dbReference type="InterPro" id="IPR036465">
    <property type="entry name" value="vWFA_dom_sf"/>
</dbReference>
<dbReference type="FunFam" id="3.40.50.410:FF:000028">
    <property type="entry name" value="Midasin"/>
    <property type="match status" value="1"/>
</dbReference>
<comment type="caution">
    <text evidence="5">The sequence shown here is derived from an EMBL/GenBank/DDBJ whole genome shotgun (WGS) entry which is preliminary data.</text>
</comment>
<dbReference type="GO" id="GO:0005634">
    <property type="term" value="C:nucleus"/>
    <property type="evidence" value="ECO:0007669"/>
    <property type="project" value="TreeGrafter"/>
</dbReference>
<feature type="compositionally biased region" description="Basic and acidic residues" evidence="3">
    <location>
        <begin position="1872"/>
        <end position="1910"/>
    </location>
</feature>
<evidence type="ECO:0000256" key="1">
    <source>
        <dbReference type="ARBA" id="ARBA00022741"/>
    </source>
</evidence>
<evidence type="ECO:0000256" key="3">
    <source>
        <dbReference type="SAM" id="MobiDB-lite"/>
    </source>
</evidence>
<dbReference type="GO" id="GO:0005524">
    <property type="term" value="F:ATP binding"/>
    <property type="evidence" value="ECO:0007669"/>
    <property type="project" value="UniProtKB-KW"/>
</dbReference>
<name>A0AAV1JSH8_9NEOP</name>
<feature type="compositionally biased region" description="Basic and acidic residues" evidence="3">
    <location>
        <begin position="2073"/>
        <end position="2095"/>
    </location>
</feature>
<dbReference type="Proteomes" id="UP001497472">
    <property type="component" value="Unassembled WGS sequence"/>
</dbReference>
<feature type="compositionally biased region" description="Acidic residues" evidence="3">
    <location>
        <begin position="2411"/>
        <end position="2422"/>
    </location>
</feature>
<feature type="compositionally biased region" description="Acidic residues" evidence="3">
    <location>
        <begin position="2052"/>
        <end position="2070"/>
    </location>
</feature>
<feature type="compositionally biased region" description="Basic and acidic residues" evidence="3">
    <location>
        <begin position="1917"/>
        <end position="1930"/>
    </location>
</feature>
<dbReference type="GO" id="GO:0000027">
    <property type="term" value="P:ribosomal large subunit assembly"/>
    <property type="evidence" value="ECO:0007669"/>
    <property type="project" value="TreeGrafter"/>
</dbReference>
<feature type="compositionally biased region" description="Acidic residues" evidence="3">
    <location>
        <begin position="2370"/>
        <end position="2380"/>
    </location>
</feature>
<keyword evidence="2" id="KW-0067">ATP-binding</keyword>
<feature type="compositionally biased region" description="Basic and acidic residues" evidence="3">
    <location>
        <begin position="2333"/>
        <end position="2349"/>
    </location>
</feature>
<evidence type="ECO:0000313" key="5">
    <source>
        <dbReference type="EMBL" id="CAK1552225.1"/>
    </source>
</evidence>
<feature type="domain" description="VWFA" evidence="4">
    <location>
        <begin position="2552"/>
        <end position="2749"/>
    </location>
</feature>